<dbReference type="InterPro" id="IPR000863">
    <property type="entry name" value="Sulfotransferase_dom"/>
</dbReference>
<dbReference type="InterPro" id="IPR027417">
    <property type="entry name" value="P-loop_NTPase"/>
</dbReference>
<reference evidence="5" key="2">
    <citation type="submission" date="2021-03" db="UniProtKB">
        <authorList>
            <consortium name="EnsemblPlants"/>
        </authorList>
    </citation>
    <scope>IDENTIFICATION</scope>
</reference>
<dbReference type="OMA" id="DMINFFK"/>
<dbReference type="GO" id="GO:0008146">
    <property type="term" value="F:sulfotransferase activity"/>
    <property type="evidence" value="ECO:0007669"/>
    <property type="project" value="InterPro"/>
</dbReference>
<organism evidence="5 6">
    <name type="scientific">Chenopodium quinoa</name>
    <name type="common">Quinoa</name>
    <dbReference type="NCBI Taxonomy" id="63459"/>
    <lineage>
        <taxon>Eukaryota</taxon>
        <taxon>Viridiplantae</taxon>
        <taxon>Streptophyta</taxon>
        <taxon>Embryophyta</taxon>
        <taxon>Tracheophyta</taxon>
        <taxon>Spermatophyta</taxon>
        <taxon>Magnoliopsida</taxon>
        <taxon>eudicotyledons</taxon>
        <taxon>Gunneridae</taxon>
        <taxon>Pentapetalae</taxon>
        <taxon>Caryophyllales</taxon>
        <taxon>Chenopodiaceae</taxon>
        <taxon>Chenopodioideae</taxon>
        <taxon>Atripliceae</taxon>
        <taxon>Chenopodium</taxon>
    </lineage>
</organism>
<dbReference type="AlphaFoldDB" id="A0A803MZX0"/>
<dbReference type="Pfam" id="PF00685">
    <property type="entry name" value="Sulfotransfer_1"/>
    <property type="match status" value="1"/>
</dbReference>
<evidence type="ECO:0000256" key="3">
    <source>
        <dbReference type="RuleBase" id="RU361155"/>
    </source>
</evidence>
<dbReference type="SUPFAM" id="SSF52540">
    <property type="entry name" value="P-loop containing nucleoside triphosphate hydrolases"/>
    <property type="match status" value="1"/>
</dbReference>
<accession>A0A803MZX0</accession>
<evidence type="ECO:0000256" key="1">
    <source>
        <dbReference type="ARBA" id="ARBA00005771"/>
    </source>
</evidence>
<dbReference type="PANTHER" id="PTHR11783">
    <property type="entry name" value="SULFOTRANSFERASE SULT"/>
    <property type="match status" value="1"/>
</dbReference>
<dbReference type="Gramene" id="AUR62038023-RA">
    <property type="protein sequence ID" value="AUR62038023-RA:cds"/>
    <property type="gene ID" value="AUR62038023"/>
</dbReference>
<dbReference type="EC" id="2.8.2.-" evidence="3"/>
<evidence type="ECO:0000313" key="5">
    <source>
        <dbReference type="EnsemblPlants" id="AUR62038023-RA:cds"/>
    </source>
</evidence>
<feature type="domain" description="Sulfotransferase" evidence="4">
    <location>
        <begin position="105"/>
        <end position="367"/>
    </location>
</feature>
<evidence type="ECO:0000256" key="2">
    <source>
        <dbReference type="ARBA" id="ARBA00022679"/>
    </source>
</evidence>
<reference evidence="5" key="1">
    <citation type="journal article" date="2017" name="Nature">
        <title>The genome of Chenopodium quinoa.</title>
        <authorList>
            <person name="Jarvis D.E."/>
            <person name="Ho Y.S."/>
            <person name="Lightfoot D.J."/>
            <person name="Schmoeckel S.M."/>
            <person name="Li B."/>
            <person name="Borm T.J.A."/>
            <person name="Ohyanagi H."/>
            <person name="Mineta K."/>
            <person name="Michell C.T."/>
            <person name="Saber N."/>
            <person name="Kharbatia N.M."/>
            <person name="Rupper R.R."/>
            <person name="Sharp A.R."/>
            <person name="Dally N."/>
            <person name="Boughton B.A."/>
            <person name="Woo Y.H."/>
            <person name="Gao G."/>
            <person name="Schijlen E.G.W.M."/>
            <person name="Guo X."/>
            <person name="Momin A.A."/>
            <person name="Negrao S."/>
            <person name="Al-Babili S."/>
            <person name="Gehring C."/>
            <person name="Roessner U."/>
            <person name="Jung C."/>
            <person name="Murphy K."/>
            <person name="Arold S.T."/>
            <person name="Gojobori T."/>
            <person name="van der Linden C.G."/>
            <person name="van Loo E.N."/>
            <person name="Jellen E.N."/>
            <person name="Maughan P.J."/>
            <person name="Tester M."/>
        </authorList>
    </citation>
    <scope>NUCLEOTIDE SEQUENCE [LARGE SCALE GENOMIC DNA]</scope>
    <source>
        <strain evidence="5">cv. PI 614886</strain>
    </source>
</reference>
<name>A0A803MZX0_CHEQI</name>
<proteinExistence type="inferred from homology"/>
<dbReference type="EnsemblPlants" id="AUR62038023-RA">
    <property type="protein sequence ID" value="AUR62038023-RA:cds"/>
    <property type="gene ID" value="AUR62038023"/>
</dbReference>
<dbReference type="Proteomes" id="UP000596660">
    <property type="component" value="Unplaced"/>
</dbReference>
<protein>
    <recommendedName>
        <fullName evidence="3">Sulfotransferase</fullName>
        <ecNumber evidence="3">2.8.2.-</ecNumber>
    </recommendedName>
</protein>
<evidence type="ECO:0000313" key="6">
    <source>
        <dbReference type="Proteomes" id="UP000596660"/>
    </source>
</evidence>
<comment type="similarity">
    <text evidence="1 3">Belongs to the sulfotransferase 1 family.</text>
</comment>
<keyword evidence="2 3" id="KW-0808">Transferase</keyword>
<sequence length="374" mass="42938">MLSRKKLFVLKVDEEGEKSDEDREVGVRELKEATIIEKEEEELRGEGFLQLAEASNTATLGAEVGNSASVQQQYLTGSFPIVFAAGKGNLDEKEVGKKRSIYTESDLFIAGFPKTGTTWLKSLLFGIVKRANHPIDHSPLLTHHPQELVYNLENDWYNQAFAYPQPHHLNELKSPRLLSTHVPYTSLPESIKTSGCRILYISRNPLDTLVSFYYFVLEYAKKIENEDIVKSLENFFEDFCEGKFTGGPYFEHVLEFWNMSLERPDKVLFLKYEDLKDDLKPHLKRVAEFIGMPFSPQEESEDVITQIIELCNIKNMKEVNKSGVINKFFEKKSYFRKGEVGDWTNHFSPALVEKMNKLMKEKLDGSGLSFKLLP</sequence>
<dbReference type="Gene3D" id="3.40.50.300">
    <property type="entry name" value="P-loop containing nucleotide triphosphate hydrolases"/>
    <property type="match status" value="1"/>
</dbReference>
<evidence type="ECO:0000259" key="4">
    <source>
        <dbReference type="Pfam" id="PF00685"/>
    </source>
</evidence>
<keyword evidence="6" id="KW-1185">Reference proteome</keyword>